<dbReference type="AlphaFoldDB" id="A0A9P5P2X6"/>
<dbReference type="EMBL" id="JADNRY010000554">
    <property type="protein sequence ID" value="KAF9041153.1"/>
    <property type="molecule type" value="Genomic_DNA"/>
</dbReference>
<dbReference type="SUPFAM" id="SSF52540">
    <property type="entry name" value="P-loop containing nucleoside triphosphate hydrolases"/>
    <property type="match status" value="1"/>
</dbReference>
<keyword evidence="5" id="KW-1185">Reference proteome</keyword>
<reference evidence="4" key="1">
    <citation type="submission" date="2020-11" db="EMBL/GenBank/DDBJ databases">
        <authorList>
            <consortium name="DOE Joint Genome Institute"/>
            <person name="Ahrendt S."/>
            <person name="Riley R."/>
            <person name="Andreopoulos W."/>
            <person name="Labutti K."/>
            <person name="Pangilinan J."/>
            <person name="Ruiz-Duenas F.J."/>
            <person name="Barrasa J.M."/>
            <person name="Sanchez-Garcia M."/>
            <person name="Camarero S."/>
            <person name="Miyauchi S."/>
            <person name="Serrano A."/>
            <person name="Linde D."/>
            <person name="Babiker R."/>
            <person name="Drula E."/>
            <person name="Ayuso-Fernandez I."/>
            <person name="Pacheco R."/>
            <person name="Padilla G."/>
            <person name="Ferreira P."/>
            <person name="Barriuso J."/>
            <person name="Kellner H."/>
            <person name="Castanera R."/>
            <person name="Alfaro M."/>
            <person name="Ramirez L."/>
            <person name="Pisabarro A.G."/>
            <person name="Kuo A."/>
            <person name="Tritt A."/>
            <person name="Lipzen A."/>
            <person name="He G."/>
            <person name="Yan M."/>
            <person name="Ng V."/>
            <person name="Cullen D."/>
            <person name="Martin F."/>
            <person name="Rosso M.-N."/>
            <person name="Henrissat B."/>
            <person name="Hibbett D."/>
            <person name="Martinez A.T."/>
            <person name="Grigoriev I.V."/>
        </authorList>
    </citation>
    <scope>NUCLEOTIDE SEQUENCE</scope>
    <source>
        <strain evidence="4">AH 40177</strain>
    </source>
</reference>
<dbReference type="InterPro" id="IPR027417">
    <property type="entry name" value="P-loop_NTPase"/>
</dbReference>
<dbReference type="InterPro" id="IPR007111">
    <property type="entry name" value="NACHT_NTPase"/>
</dbReference>
<feature type="compositionally biased region" description="Low complexity" evidence="2">
    <location>
        <begin position="29"/>
        <end position="42"/>
    </location>
</feature>
<dbReference type="Gene3D" id="3.40.50.300">
    <property type="entry name" value="P-loop containing nucleotide triphosphate hydrolases"/>
    <property type="match status" value="1"/>
</dbReference>
<dbReference type="OrthoDB" id="163438at2759"/>
<name>A0A9P5P2X6_9AGAR</name>
<feature type="compositionally biased region" description="Polar residues" evidence="2">
    <location>
        <begin position="96"/>
        <end position="105"/>
    </location>
</feature>
<protein>
    <recommendedName>
        <fullName evidence="3">NACHT domain-containing protein</fullName>
    </recommendedName>
</protein>
<feature type="compositionally biased region" description="Basic and acidic residues" evidence="2">
    <location>
        <begin position="106"/>
        <end position="127"/>
    </location>
</feature>
<feature type="region of interest" description="Disordered" evidence="2">
    <location>
        <begin position="28"/>
        <end position="140"/>
    </location>
</feature>
<evidence type="ECO:0000313" key="5">
    <source>
        <dbReference type="Proteomes" id="UP000772434"/>
    </source>
</evidence>
<comment type="caution">
    <text evidence="4">The sequence shown here is derived from an EMBL/GenBank/DDBJ whole genome shotgun (WGS) entry which is preliminary data.</text>
</comment>
<dbReference type="Pfam" id="PF24883">
    <property type="entry name" value="NPHP3_N"/>
    <property type="match status" value="1"/>
</dbReference>
<evidence type="ECO:0000313" key="4">
    <source>
        <dbReference type="EMBL" id="KAF9041153.1"/>
    </source>
</evidence>
<proteinExistence type="predicted"/>
<organism evidence="4 5">
    <name type="scientific">Rhodocollybia butyracea</name>
    <dbReference type="NCBI Taxonomy" id="206335"/>
    <lineage>
        <taxon>Eukaryota</taxon>
        <taxon>Fungi</taxon>
        <taxon>Dikarya</taxon>
        <taxon>Basidiomycota</taxon>
        <taxon>Agaricomycotina</taxon>
        <taxon>Agaricomycetes</taxon>
        <taxon>Agaricomycetidae</taxon>
        <taxon>Agaricales</taxon>
        <taxon>Marasmiineae</taxon>
        <taxon>Omphalotaceae</taxon>
        <taxon>Rhodocollybia</taxon>
    </lineage>
</organism>
<evidence type="ECO:0000256" key="2">
    <source>
        <dbReference type="SAM" id="MobiDB-lite"/>
    </source>
</evidence>
<accession>A0A9P5P2X6</accession>
<keyword evidence="1" id="KW-0677">Repeat</keyword>
<feature type="domain" description="NACHT" evidence="3">
    <location>
        <begin position="205"/>
        <end position="352"/>
    </location>
</feature>
<evidence type="ECO:0000256" key="1">
    <source>
        <dbReference type="ARBA" id="ARBA00022737"/>
    </source>
</evidence>
<sequence>MSFFENSQGFEVIGGNFYAVTGDVRIEKTGSSSSSHVHTSGVQRGDRGGARYTPYRVPTGPQAQSSSDAPSRPLANGAESYMSKVAIGVPTRPRGQLTSRTSSRLLEQRTESSSKQRTEQHSKRSDRYLPPNYNQPPTTINDCTFVSHNRQGETAIDKLHKVAALEALHDSADDFPQPRCHPETRTQMLIDLQKWSLGKDPTSHHILWLFGPAGAGKSAIMRTLSRQLQRAGRLGGCFFFKRGHQTRGNAKVLFVTIAYQLAISVPWLKGPISRVVEVDPSVVAKSIETQLQKLISRTCRKHPKQSPLTILIDGLDECEGQDVQLEILHVIRNLFTKHCFPLRFIIASRPEAHIREMFESSVYDGVYQPFNVEQSFHDVRTYFLDEFARIHCKHSQTMATIPLPWPLPKVLDELVRRSSGYFIYASTIIKFIDDKNYRPTERLAIIMKDQLEAGSDSAFDTLDQLYINILSTVPIAKHPKLLSILCALVNLHLSPNKLDELLGLETGDTHLFLHTLHSIFKVPQDGLNTVYSHHASFYDFLGDPKRSQDFYVGGLHHRMDLARCMLRFLDCGYQEDLLESESLDQFPEFIASLPPSAELLPLIQSVNPDYICDLHKWSLEKMLAWMKKIHPVPEDLIQLWEDHEYMGFIVEGEEEEEEVKESWFSPSLSIEMHFILSQSHHRLLHFLRLMNLVYVQNEHAEIRVVRLLSGASWSDLRSIISSFRSVVGKDGGRRKSLWDCIEDPSLTGESFPWPSLCRDLARQSIQTGKDIHAGKLKDVSWQEIQDNYSWAVFVRLSLPCKELLHDIQSLHPCQLPQCNAWDINNVLKWLELFPNPPFKVIARWTDFLADILIKDSLEDPFDADEAEEDWGRRLRVMGNNESDSVGSHKAVILSQLCKSLLPGHEGPL</sequence>
<dbReference type="PANTHER" id="PTHR10039:SF17">
    <property type="entry name" value="FUNGAL STAND N-TERMINAL GOODBYE DOMAIN-CONTAINING PROTEIN-RELATED"/>
    <property type="match status" value="1"/>
</dbReference>
<dbReference type="Proteomes" id="UP000772434">
    <property type="component" value="Unassembled WGS sequence"/>
</dbReference>
<dbReference type="InterPro" id="IPR056884">
    <property type="entry name" value="NPHP3-like_N"/>
</dbReference>
<dbReference type="PROSITE" id="PS50837">
    <property type="entry name" value="NACHT"/>
    <property type="match status" value="1"/>
</dbReference>
<dbReference type="PANTHER" id="PTHR10039">
    <property type="entry name" value="AMELOGENIN"/>
    <property type="match status" value="1"/>
</dbReference>
<evidence type="ECO:0000259" key="3">
    <source>
        <dbReference type="PROSITE" id="PS50837"/>
    </source>
</evidence>
<gene>
    <name evidence="4" type="ORF">BDP27DRAFT_1435100</name>
</gene>